<organism evidence="1 2">
    <name type="scientific">Bacillus spizizenii (strain DSM 15029 / JCM 12233 / NBRC 101239 / NRRL B-23049 / TU-B-10)</name>
    <name type="common">Bacillus subtilis subsp. spizizenii</name>
    <dbReference type="NCBI Taxonomy" id="1052585"/>
    <lineage>
        <taxon>Bacteria</taxon>
        <taxon>Bacillati</taxon>
        <taxon>Bacillota</taxon>
        <taxon>Bacilli</taxon>
        <taxon>Bacillales</taxon>
        <taxon>Bacillaceae</taxon>
        <taxon>Bacillus</taxon>
    </lineage>
</organism>
<dbReference type="AlphaFoldDB" id="G4NVF4"/>
<name>G4NVF4_BACS4</name>
<dbReference type="HOGENOM" id="CLU_3149636_0_0_9"/>
<sequence>MALFHFLHPFSIILSHYYGKSKHKAGSSAERIAGFMVLSIGQERNFLR</sequence>
<keyword evidence="2" id="KW-1185">Reference proteome</keyword>
<accession>G4NVF4</accession>
<dbReference type="Proteomes" id="UP000002651">
    <property type="component" value="Chromosome"/>
</dbReference>
<evidence type="ECO:0000313" key="1">
    <source>
        <dbReference type="EMBL" id="AEP86715.1"/>
    </source>
</evidence>
<evidence type="ECO:0000313" key="2">
    <source>
        <dbReference type="Proteomes" id="UP000002651"/>
    </source>
</evidence>
<reference evidence="1 2" key="1">
    <citation type="journal article" date="2012" name="J. Bacteriol.">
        <title>Whole-genome sequences of Bacillus subtilis and close relatives.</title>
        <authorList>
            <person name="Earl A.M."/>
            <person name="Eppinger M."/>
            <person name="Fricke W.F."/>
            <person name="Rosovitz M.J."/>
            <person name="Rasko D.A."/>
            <person name="Daugherty S."/>
            <person name="Losick R."/>
            <person name="Kolter R."/>
            <person name="Ravel J."/>
        </authorList>
    </citation>
    <scope>NUCLEOTIDE SEQUENCE [LARGE SCALE GENOMIC DNA]</scope>
    <source>
        <strain evidence="2">DSM 15029 / JCM 12233 / NBRC 101239 / NRRL B-23049 / TU-B-10</strain>
    </source>
</reference>
<dbReference type="STRING" id="1052585.GYO_2081"/>
<dbReference type="KEGG" id="bst:GYO_2081"/>
<proteinExistence type="predicted"/>
<gene>
    <name evidence="1" type="ordered locus">GYO_2081</name>
</gene>
<dbReference type="EMBL" id="CP002905">
    <property type="protein sequence ID" value="AEP86715.1"/>
    <property type="molecule type" value="Genomic_DNA"/>
</dbReference>
<protein>
    <submittedName>
        <fullName evidence="1">Uncharacterized protein</fullName>
    </submittedName>
</protein>